<evidence type="ECO:0000313" key="2">
    <source>
        <dbReference type="Proteomes" id="UP001595530"/>
    </source>
</evidence>
<dbReference type="RefSeq" id="WP_390326004.1">
    <property type="nucleotide sequence ID" value="NZ_JBHRTP010000024.1"/>
</dbReference>
<keyword evidence="2" id="KW-1185">Reference proteome</keyword>
<accession>A0ABV7F2Y7</accession>
<organism evidence="1 2">
    <name type="scientific">Undibacterium arcticum</name>
    <dbReference type="NCBI Taxonomy" id="1762892"/>
    <lineage>
        <taxon>Bacteria</taxon>
        <taxon>Pseudomonadati</taxon>
        <taxon>Pseudomonadota</taxon>
        <taxon>Betaproteobacteria</taxon>
        <taxon>Burkholderiales</taxon>
        <taxon>Oxalobacteraceae</taxon>
        <taxon>Undibacterium</taxon>
    </lineage>
</organism>
<dbReference type="Proteomes" id="UP001595530">
    <property type="component" value="Unassembled WGS sequence"/>
</dbReference>
<evidence type="ECO:0008006" key="3">
    <source>
        <dbReference type="Google" id="ProtNLM"/>
    </source>
</evidence>
<proteinExistence type="predicted"/>
<protein>
    <recommendedName>
        <fullName evidence="3">DUF4157 domain-containing protein</fullName>
    </recommendedName>
</protein>
<gene>
    <name evidence="1" type="ORF">ACFOFO_09515</name>
</gene>
<evidence type="ECO:0000313" key="1">
    <source>
        <dbReference type="EMBL" id="MFC3108197.1"/>
    </source>
</evidence>
<name>A0ABV7F2Y7_9BURK</name>
<sequence>MSAIMINSSAFLSLLFLLGLISSASSWGRSPFQMRCEETLTHKAVVVSSSQSGYRVDNTVSSRVLNTMSIHTYASEQMLGLTELQSSIEIEFDGPVLQDPQSGTECLAPRVQVALRYMPIKVYVAREFAEGTCPYAEVLTHELRHVQVYRENLPKVEAQLRSALAKRFPPKLLYAPAGQSKLVLRHDIDTKWLTYIKEEMAKVEAIQRSLDSDEEAYRLSHACAGAVAQELGLHY</sequence>
<reference evidence="2" key="1">
    <citation type="journal article" date="2019" name="Int. J. Syst. Evol. Microbiol.">
        <title>The Global Catalogue of Microorganisms (GCM) 10K type strain sequencing project: providing services to taxonomists for standard genome sequencing and annotation.</title>
        <authorList>
            <consortium name="The Broad Institute Genomics Platform"/>
            <consortium name="The Broad Institute Genome Sequencing Center for Infectious Disease"/>
            <person name="Wu L."/>
            <person name="Ma J."/>
        </authorList>
    </citation>
    <scope>NUCLEOTIDE SEQUENCE [LARGE SCALE GENOMIC DNA]</scope>
    <source>
        <strain evidence="2">KCTC 42986</strain>
    </source>
</reference>
<dbReference type="EMBL" id="JBHRTP010000024">
    <property type="protein sequence ID" value="MFC3108197.1"/>
    <property type="molecule type" value="Genomic_DNA"/>
</dbReference>
<comment type="caution">
    <text evidence="1">The sequence shown here is derived from an EMBL/GenBank/DDBJ whole genome shotgun (WGS) entry which is preliminary data.</text>
</comment>